<gene>
    <name evidence="1" type="ORF">GRX01_17645</name>
</gene>
<keyword evidence="2" id="KW-1185">Reference proteome</keyword>
<reference evidence="1 2" key="1">
    <citation type="submission" date="2019-12" db="EMBL/GenBank/DDBJ databases">
        <title>Isolation and characterization of three novel carbon monoxide-oxidizing members of Halobacteria from salione crusts and soils.</title>
        <authorList>
            <person name="Myers M.R."/>
            <person name="King G.M."/>
        </authorList>
    </citation>
    <scope>NUCLEOTIDE SEQUENCE [LARGE SCALE GENOMIC DNA]</scope>
    <source>
        <strain evidence="1 2">WSA2</strain>
    </source>
</reference>
<dbReference type="AlphaFoldDB" id="A0A6B0SWA3"/>
<protein>
    <submittedName>
        <fullName evidence="1">Uncharacterized protein</fullName>
    </submittedName>
</protein>
<dbReference type="EMBL" id="WUUS01000013">
    <property type="protein sequence ID" value="MXR43154.1"/>
    <property type="molecule type" value="Genomic_DNA"/>
</dbReference>
<dbReference type="RefSeq" id="WP_159670832.1">
    <property type="nucleotide sequence ID" value="NZ_WUUS01000013.1"/>
</dbReference>
<dbReference type="Proteomes" id="UP000437065">
    <property type="component" value="Unassembled WGS sequence"/>
</dbReference>
<evidence type="ECO:0000313" key="1">
    <source>
        <dbReference type="EMBL" id="MXR43154.1"/>
    </source>
</evidence>
<evidence type="ECO:0000313" key="2">
    <source>
        <dbReference type="Proteomes" id="UP000437065"/>
    </source>
</evidence>
<proteinExistence type="predicted"/>
<comment type="caution">
    <text evidence="1">The sequence shown here is derived from an EMBL/GenBank/DDBJ whole genome shotgun (WGS) entry which is preliminary data.</text>
</comment>
<accession>A0A6B0SWA3</accession>
<name>A0A6B0SWA3_9EURY</name>
<dbReference type="OrthoDB" id="338293at2157"/>
<organism evidence="1 2">
    <name type="scientific">Halobaculum saliterrae</name>
    <dbReference type="NCBI Taxonomy" id="2073113"/>
    <lineage>
        <taxon>Archaea</taxon>
        <taxon>Methanobacteriati</taxon>
        <taxon>Methanobacteriota</taxon>
        <taxon>Stenosarchaea group</taxon>
        <taxon>Halobacteria</taxon>
        <taxon>Halobacteriales</taxon>
        <taxon>Haloferacaceae</taxon>
        <taxon>Halobaculum</taxon>
    </lineage>
</organism>
<sequence length="133" mass="15273">MDLNERINEEMVVDDATILESEFDRVKKLFDLHSDGTINLDSRTRSLDAELQILVYFIGQRFASEADLVDDPELESSFFYSRIDKSDRTVRNYLQKLREAGYLSKEGQSHHELLVENLPEALDEIEDAMGGGE</sequence>